<dbReference type="RefSeq" id="WP_114899568.1">
    <property type="nucleotide sequence ID" value="NZ_CP031222.1"/>
</dbReference>
<sequence length="154" mass="17966">MSKIAPITLSAVQTDDFEQLVEIRIAAMRESLERIGRFDPERARERFRQGFSPEHTRFIEINGRKVGFVVVKPVLNQLLLDHLYVVPKAQRKKVGSQVLAHIFIEADSQGLPIRVGALKDSDSNRFYQRHGFRRIEQDEFDNYYIRHTVRNIDS</sequence>
<dbReference type="SUPFAM" id="SSF55729">
    <property type="entry name" value="Acyl-CoA N-acyltransferases (Nat)"/>
    <property type="match status" value="1"/>
</dbReference>
<feature type="domain" description="N-acetyltransferase" evidence="1">
    <location>
        <begin position="7"/>
        <end position="150"/>
    </location>
</feature>
<reference evidence="2 3" key="1">
    <citation type="submission" date="2018-07" db="EMBL/GenBank/DDBJ databases">
        <title>Genome sequencing of Moraxellaceae gen. HYN0046.</title>
        <authorList>
            <person name="Kim M."/>
            <person name="Yi H."/>
        </authorList>
    </citation>
    <scope>NUCLEOTIDE SEQUENCE [LARGE SCALE GENOMIC DNA]</scope>
    <source>
        <strain evidence="2 3">HYN0046</strain>
    </source>
</reference>
<dbReference type="EMBL" id="CP031222">
    <property type="protein sequence ID" value="AXI03460.1"/>
    <property type="molecule type" value="Genomic_DNA"/>
</dbReference>
<dbReference type="AlphaFoldDB" id="A0A345P851"/>
<dbReference type="InterPro" id="IPR016181">
    <property type="entry name" value="Acyl_CoA_acyltransferase"/>
</dbReference>
<dbReference type="PROSITE" id="PS51186">
    <property type="entry name" value="GNAT"/>
    <property type="match status" value="1"/>
</dbReference>
<organism evidence="2 3">
    <name type="scientific">Aquirhabdus parva</name>
    <dbReference type="NCBI Taxonomy" id="2283318"/>
    <lineage>
        <taxon>Bacteria</taxon>
        <taxon>Pseudomonadati</taxon>
        <taxon>Pseudomonadota</taxon>
        <taxon>Gammaproteobacteria</taxon>
        <taxon>Moraxellales</taxon>
        <taxon>Moraxellaceae</taxon>
        <taxon>Aquirhabdus</taxon>
    </lineage>
</organism>
<gene>
    <name evidence="2" type="ORF">HYN46_11785</name>
</gene>
<dbReference type="Pfam" id="PF13508">
    <property type="entry name" value="Acetyltransf_7"/>
    <property type="match status" value="1"/>
</dbReference>
<evidence type="ECO:0000313" key="3">
    <source>
        <dbReference type="Proteomes" id="UP000253940"/>
    </source>
</evidence>
<accession>A0A345P851</accession>
<dbReference type="KEGG" id="mbah:HYN46_11785"/>
<keyword evidence="2" id="KW-0808">Transferase</keyword>
<dbReference type="Proteomes" id="UP000253940">
    <property type="component" value="Chromosome"/>
</dbReference>
<protein>
    <submittedName>
        <fullName evidence="2">N-acetyltransferase</fullName>
    </submittedName>
</protein>
<dbReference type="InterPro" id="IPR000182">
    <property type="entry name" value="GNAT_dom"/>
</dbReference>
<evidence type="ECO:0000259" key="1">
    <source>
        <dbReference type="PROSITE" id="PS51186"/>
    </source>
</evidence>
<keyword evidence="3" id="KW-1185">Reference proteome</keyword>
<dbReference type="OrthoDB" id="5522469at2"/>
<dbReference type="CDD" id="cd04301">
    <property type="entry name" value="NAT_SF"/>
    <property type="match status" value="1"/>
</dbReference>
<proteinExistence type="predicted"/>
<dbReference type="GO" id="GO:0016747">
    <property type="term" value="F:acyltransferase activity, transferring groups other than amino-acyl groups"/>
    <property type="evidence" value="ECO:0007669"/>
    <property type="project" value="InterPro"/>
</dbReference>
<name>A0A345P851_9GAMM</name>
<dbReference type="Gene3D" id="3.40.630.30">
    <property type="match status" value="1"/>
</dbReference>
<evidence type="ECO:0000313" key="2">
    <source>
        <dbReference type="EMBL" id="AXI03460.1"/>
    </source>
</evidence>